<comment type="function">
    <text evidence="2 7">Catalyzes the formation of N(7)-methylguanine at position 46 (m7G46) in tRNA.</text>
</comment>
<keyword evidence="4 7" id="KW-0808">Transferase</keyword>
<feature type="binding site" evidence="7">
    <location>
        <position position="147"/>
    </location>
    <ligand>
        <name>S-adenosyl-L-methionine</name>
        <dbReference type="ChEBI" id="CHEBI:59789"/>
    </ligand>
</feature>
<dbReference type="Proteomes" id="UP001595904">
    <property type="component" value="Unassembled WGS sequence"/>
</dbReference>
<dbReference type="EC" id="2.1.1.33" evidence="7"/>
<dbReference type="HAMAP" id="MF_01057">
    <property type="entry name" value="tRNA_methyltr_TrmB"/>
    <property type="match status" value="1"/>
</dbReference>
<dbReference type="CDD" id="cd02440">
    <property type="entry name" value="AdoMet_MTases"/>
    <property type="match status" value="1"/>
</dbReference>
<dbReference type="Gene3D" id="3.40.50.150">
    <property type="entry name" value="Vaccinia Virus protein VP39"/>
    <property type="match status" value="1"/>
</dbReference>
<evidence type="ECO:0000313" key="10">
    <source>
        <dbReference type="Proteomes" id="UP001595904"/>
    </source>
</evidence>
<keyword evidence="3 7" id="KW-0489">Methyltransferase</keyword>
<organism evidence="9 10">
    <name type="scientific">Steroidobacter flavus</name>
    <dbReference type="NCBI Taxonomy" id="1842136"/>
    <lineage>
        <taxon>Bacteria</taxon>
        <taxon>Pseudomonadati</taxon>
        <taxon>Pseudomonadota</taxon>
        <taxon>Gammaproteobacteria</taxon>
        <taxon>Steroidobacterales</taxon>
        <taxon>Steroidobacteraceae</taxon>
        <taxon>Steroidobacter</taxon>
    </lineage>
</organism>
<dbReference type="EMBL" id="JBHSDU010000003">
    <property type="protein sequence ID" value="MFC4309839.1"/>
    <property type="molecule type" value="Genomic_DNA"/>
</dbReference>
<comment type="pathway">
    <text evidence="7">tRNA modification; N(7)-methylguanine-tRNA biosynthesis.</text>
</comment>
<comment type="caution">
    <text evidence="9">The sequence shown here is derived from an EMBL/GenBank/DDBJ whole genome shotgun (WGS) entry which is preliminary data.</text>
</comment>
<protein>
    <recommendedName>
        <fullName evidence="7">tRNA (guanine-N(7)-)-methyltransferase</fullName>
        <ecNumber evidence="7">2.1.1.33</ecNumber>
    </recommendedName>
    <alternativeName>
        <fullName evidence="7">tRNA (guanine(46)-N(7))-methyltransferase</fullName>
    </alternativeName>
    <alternativeName>
        <fullName evidence="7">tRNA(m7G46)-methyltransferase</fullName>
    </alternativeName>
</protein>
<keyword evidence="10" id="KW-1185">Reference proteome</keyword>
<keyword evidence="6 7" id="KW-0819">tRNA processing</keyword>
<dbReference type="SUPFAM" id="SSF53335">
    <property type="entry name" value="S-adenosyl-L-methionine-dependent methyltransferases"/>
    <property type="match status" value="1"/>
</dbReference>
<dbReference type="InterPro" id="IPR003358">
    <property type="entry name" value="tRNA_(Gua-N-7)_MeTrfase_Trmb"/>
</dbReference>
<comment type="caution">
    <text evidence="7">Lacks conserved residue(s) required for the propagation of feature annotation.</text>
</comment>
<dbReference type="GO" id="GO:0008176">
    <property type="term" value="F:tRNA (guanine(46)-N7)-methyltransferase activity"/>
    <property type="evidence" value="ECO:0007669"/>
    <property type="project" value="UniProtKB-EC"/>
</dbReference>
<evidence type="ECO:0000256" key="5">
    <source>
        <dbReference type="ARBA" id="ARBA00022691"/>
    </source>
</evidence>
<feature type="binding site" evidence="7">
    <location>
        <position position="97"/>
    </location>
    <ligand>
        <name>S-adenosyl-L-methionine</name>
        <dbReference type="ChEBI" id="CHEBI:59789"/>
    </ligand>
</feature>
<dbReference type="InterPro" id="IPR029063">
    <property type="entry name" value="SAM-dependent_MTases_sf"/>
</dbReference>
<dbReference type="InterPro" id="IPR055361">
    <property type="entry name" value="tRNA_methyltr_TrmB_bact"/>
</dbReference>
<feature type="binding site" evidence="7">
    <location>
        <position position="151"/>
    </location>
    <ligand>
        <name>substrate</name>
    </ligand>
</feature>
<reference evidence="10" key="1">
    <citation type="journal article" date="2019" name="Int. J. Syst. Evol. Microbiol.">
        <title>The Global Catalogue of Microorganisms (GCM) 10K type strain sequencing project: providing services to taxonomists for standard genome sequencing and annotation.</title>
        <authorList>
            <consortium name="The Broad Institute Genomics Platform"/>
            <consortium name="The Broad Institute Genome Sequencing Center for Infectious Disease"/>
            <person name="Wu L."/>
            <person name="Ma J."/>
        </authorList>
    </citation>
    <scope>NUCLEOTIDE SEQUENCE [LARGE SCALE GENOMIC DNA]</scope>
    <source>
        <strain evidence="10">CGMCC 1.10759</strain>
    </source>
</reference>
<feature type="binding site" evidence="7">
    <location>
        <begin position="220"/>
        <end position="223"/>
    </location>
    <ligand>
        <name>substrate</name>
    </ligand>
</feature>
<feature type="region of interest" description="Disordered" evidence="8">
    <location>
        <begin position="1"/>
        <end position="22"/>
    </location>
</feature>
<sequence length="246" mass="27702">MTSEDREAPSRDNEATPPSRRSIRSFVIRGGRQTAAQERAMAELWPRYGVEFNAQPVDLDQLFGRQAPRMLEIGFGAGEALLAFAQAHPELDCIGVEVHKPGVGHLLLGAETAGLTNLRVICHDAVEVLQQQLAPASIQLIHIFFPDPWHKKRHHKRRLIQPELVELLARVLAVGGKLRLATDWEHYALQMREVIDASTSFTNDAADTGFVTRNEERPLTRFERRGHRLGHGVWDLSYTRIVTPSQ</sequence>
<accession>A0ABV8STT9</accession>
<keyword evidence="5 7" id="KW-0949">S-adenosyl-L-methionine</keyword>
<evidence type="ECO:0000256" key="3">
    <source>
        <dbReference type="ARBA" id="ARBA00022603"/>
    </source>
</evidence>
<comment type="catalytic activity">
    <reaction evidence="1 7">
        <text>guanosine(46) in tRNA + S-adenosyl-L-methionine = N(7)-methylguanosine(46) in tRNA + S-adenosyl-L-homocysteine</text>
        <dbReference type="Rhea" id="RHEA:42708"/>
        <dbReference type="Rhea" id="RHEA-COMP:10188"/>
        <dbReference type="Rhea" id="RHEA-COMP:10189"/>
        <dbReference type="ChEBI" id="CHEBI:57856"/>
        <dbReference type="ChEBI" id="CHEBI:59789"/>
        <dbReference type="ChEBI" id="CHEBI:74269"/>
        <dbReference type="ChEBI" id="CHEBI:74480"/>
        <dbReference type="EC" id="2.1.1.33"/>
    </reaction>
</comment>
<dbReference type="Pfam" id="PF02390">
    <property type="entry name" value="Methyltransf_4"/>
    <property type="match status" value="1"/>
</dbReference>
<evidence type="ECO:0000256" key="6">
    <source>
        <dbReference type="ARBA" id="ARBA00022694"/>
    </source>
</evidence>
<dbReference type="PROSITE" id="PS51625">
    <property type="entry name" value="SAM_MT_TRMB"/>
    <property type="match status" value="1"/>
</dbReference>
<evidence type="ECO:0000256" key="1">
    <source>
        <dbReference type="ARBA" id="ARBA00000142"/>
    </source>
</evidence>
<dbReference type="NCBIfam" id="TIGR00091">
    <property type="entry name" value="tRNA (guanosine(46)-N7)-methyltransferase TrmB"/>
    <property type="match status" value="1"/>
</dbReference>
<name>A0ABV8STT9_9GAMM</name>
<evidence type="ECO:0000256" key="4">
    <source>
        <dbReference type="ARBA" id="ARBA00022679"/>
    </source>
</evidence>
<proteinExistence type="inferred from homology"/>
<gene>
    <name evidence="7 9" type="primary">trmB</name>
    <name evidence="9" type="ORF">ACFPN2_12175</name>
</gene>
<evidence type="ECO:0000256" key="8">
    <source>
        <dbReference type="SAM" id="MobiDB-lite"/>
    </source>
</evidence>
<feature type="binding site" evidence="7">
    <location>
        <position position="124"/>
    </location>
    <ligand>
        <name>S-adenosyl-L-methionine</name>
        <dbReference type="ChEBI" id="CHEBI:59789"/>
    </ligand>
</feature>
<evidence type="ECO:0000256" key="7">
    <source>
        <dbReference type="HAMAP-Rule" id="MF_01057"/>
    </source>
</evidence>
<evidence type="ECO:0000313" key="9">
    <source>
        <dbReference type="EMBL" id="MFC4309839.1"/>
    </source>
</evidence>
<comment type="similarity">
    <text evidence="7">Belongs to the class I-like SAM-binding methyltransferase superfamily. TrmB family.</text>
</comment>
<dbReference type="PANTHER" id="PTHR23417">
    <property type="entry name" value="3-DEOXY-D-MANNO-OCTULOSONIC-ACID TRANSFERASE/TRNA GUANINE-N 7 - -METHYLTRANSFERASE"/>
    <property type="match status" value="1"/>
</dbReference>
<dbReference type="PANTHER" id="PTHR23417:SF14">
    <property type="entry name" value="PENTACOTRIPEPTIDE-REPEAT REGION OF PRORP DOMAIN-CONTAINING PROTEIN"/>
    <property type="match status" value="1"/>
</dbReference>
<evidence type="ECO:0000256" key="2">
    <source>
        <dbReference type="ARBA" id="ARBA00003015"/>
    </source>
</evidence>
<feature type="compositionally biased region" description="Basic and acidic residues" evidence="8">
    <location>
        <begin position="1"/>
        <end position="14"/>
    </location>
</feature>
<feature type="binding site" evidence="7">
    <location>
        <position position="183"/>
    </location>
    <ligand>
        <name>substrate</name>
    </ligand>
</feature>
<dbReference type="RefSeq" id="WP_380596870.1">
    <property type="nucleotide sequence ID" value="NZ_JBHSDU010000003.1"/>
</dbReference>
<feature type="binding site" evidence="7">
    <location>
        <position position="72"/>
    </location>
    <ligand>
        <name>S-adenosyl-L-methionine</name>
        <dbReference type="ChEBI" id="CHEBI:59789"/>
    </ligand>
</feature>